<proteinExistence type="predicted"/>
<feature type="compositionally biased region" description="Low complexity" evidence="1">
    <location>
        <begin position="99"/>
        <end position="117"/>
    </location>
</feature>
<gene>
    <name evidence="3" type="ORF">LCGC14_1874190</name>
</gene>
<dbReference type="EMBL" id="LAZR01019174">
    <property type="protein sequence ID" value="KKL93487.1"/>
    <property type="molecule type" value="Genomic_DNA"/>
</dbReference>
<evidence type="ECO:0000256" key="1">
    <source>
        <dbReference type="SAM" id="MobiDB-lite"/>
    </source>
</evidence>
<dbReference type="Pfam" id="PF00092">
    <property type="entry name" value="VWA"/>
    <property type="match status" value="1"/>
</dbReference>
<dbReference type="InterPro" id="IPR002035">
    <property type="entry name" value="VWF_A"/>
</dbReference>
<protein>
    <recommendedName>
        <fullName evidence="2">VWFA domain-containing protein</fullName>
    </recommendedName>
</protein>
<dbReference type="AlphaFoldDB" id="A0A0F9J2U3"/>
<feature type="domain" description="VWFA" evidence="2">
    <location>
        <begin position="478"/>
        <end position="667"/>
    </location>
</feature>
<name>A0A0F9J2U3_9ZZZZ</name>
<evidence type="ECO:0000313" key="3">
    <source>
        <dbReference type="EMBL" id="KKL93487.1"/>
    </source>
</evidence>
<feature type="non-terminal residue" evidence="3">
    <location>
        <position position="667"/>
    </location>
</feature>
<feature type="region of interest" description="Disordered" evidence="1">
    <location>
        <begin position="99"/>
        <end position="169"/>
    </location>
</feature>
<dbReference type="PROSITE" id="PS50234">
    <property type="entry name" value="VWFA"/>
    <property type="match status" value="1"/>
</dbReference>
<sequence>MIEITLFVDASKDISDKVKICQSNAEKLGLKNGASIEVINSANNLKKGATIEVSSEMLDFAGQFAQNILDDLLFSGVELTIRPVSIENKSLSPTVKVPKIISKKPSQPPTESTILSPLPTPPPPQILPPQPIPAPQIIPAPPPQIPPSQSVPTPEFTPAPQPTLSSLPIRSTPAVPDILPPSPTDQTINEQEVIIDPYPNKIEINLLQNQKNGIILKPVLDNSIEGGRIQLSPSILEQLGLDQGMLIAWEDPLTRAIGSARIDKASISVDGIKMSFDTYEDTHIQSEQVVVYSTEPPIAKSSELMLEVESQPNLMGYALISPKIKYTLSIESDEILAFEDELTGAMGAGKAEILESVPDNVIIIDSEILEASGIGSFEVKVSKNLRTIIPLQNISLGISPISGENMWEIISTARENIDSMKGWISNYIIFKGIKLRWSAVNIACSILDTTPDLIGDIFAKVTPNTTISLSPTGLIPFNAILILDISRSMMARDVLVTNIAPAIEGIKAAMESREIQEFLKHFKDGIYIPRRISAAFAAILFLSEKVGRGFGEKVSIIRFSDESQVLPFGDSFYIDSASGKKGVLEEAARMIVDRIGNSYGQATNMGAAMAQANQILEEFQKMSPNQPNMIILLTDGIPTDKEIFLSEIRKLSDNPNVVTYILGLGNP</sequence>
<dbReference type="Gene3D" id="3.40.50.410">
    <property type="entry name" value="von Willebrand factor, type A domain"/>
    <property type="match status" value="1"/>
</dbReference>
<organism evidence="3">
    <name type="scientific">marine sediment metagenome</name>
    <dbReference type="NCBI Taxonomy" id="412755"/>
    <lineage>
        <taxon>unclassified sequences</taxon>
        <taxon>metagenomes</taxon>
        <taxon>ecological metagenomes</taxon>
    </lineage>
</organism>
<accession>A0A0F9J2U3</accession>
<dbReference type="CDD" id="cd00198">
    <property type="entry name" value="vWFA"/>
    <property type="match status" value="1"/>
</dbReference>
<reference evidence="3" key="1">
    <citation type="journal article" date="2015" name="Nature">
        <title>Complex archaea that bridge the gap between prokaryotes and eukaryotes.</title>
        <authorList>
            <person name="Spang A."/>
            <person name="Saw J.H."/>
            <person name="Jorgensen S.L."/>
            <person name="Zaremba-Niedzwiedzka K."/>
            <person name="Martijn J."/>
            <person name="Lind A.E."/>
            <person name="van Eijk R."/>
            <person name="Schleper C."/>
            <person name="Guy L."/>
            <person name="Ettema T.J."/>
        </authorList>
    </citation>
    <scope>NUCLEOTIDE SEQUENCE</scope>
</reference>
<comment type="caution">
    <text evidence="3">The sequence shown here is derived from an EMBL/GenBank/DDBJ whole genome shotgun (WGS) entry which is preliminary data.</text>
</comment>
<feature type="compositionally biased region" description="Pro residues" evidence="1">
    <location>
        <begin position="118"/>
        <end position="146"/>
    </location>
</feature>
<dbReference type="InterPro" id="IPR036465">
    <property type="entry name" value="vWFA_dom_sf"/>
</dbReference>
<dbReference type="SUPFAM" id="SSF53300">
    <property type="entry name" value="vWA-like"/>
    <property type="match status" value="1"/>
</dbReference>
<dbReference type="SUPFAM" id="SSF81995">
    <property type="entry name" value="beta-sandwich domain of Sec23/24"/>
    <property type="match status" value="1"/>
</dbReference>
<evidence type="ECO:0000259" key="2">
    <source>
        <dbReference type="PROSITE" id="PS50234"/>
    </source>
</evidence>